<gene>
    <name evidence="4 6" type="primary">HCR1</name>
    <name evidence="6" type="ORF">BG011_006439</name>
</gene>
<comment type="function">
    <text evidence="4">Component of the eukaryotic translation initiation factor 3 (eIF-3) complex, which is involved in protein synthesis of a specialized repertoire of mRNAs and, together with other initiation factors, stimulates binding of mRNA and methionyl-tRNAi to the 40S ribosome. The eIF-3 complex specifically targets and initiates translation of a subset of mRNAs involved in cell proliferation.</text>
</comment>
<feature type="region of interest" description="Disordered" evidence="5">
    <location>
        <begin position="23"/>
        <end position="79"/>
    </location>
</feature>
<comment type="similarity">
    <text evidence="4">Belongs to the eIF-3 subunit J family.</text>
</comment>
<evidence type="ECO:0000256" key="1">
    <source>
        <dbReference type="ARBA" id="ARBA00022490"/>
    </source>
</evidence>
<keyword evidence="2 4" id="KW-0396">Initiation factor</keyword>
<feature type="compositionally biased region" description="Acidic residues" evidence="5">
    <location>
        <begin position="49"/>
        <end position="71"/>
    </location>
</feature>
<dbReference type="EMBL" id="JAAAJA010000467">
    <property type="protein sequence ID" value="KAG0253301.1"/>
    <property type="molecule type" value="Genomic_DNA"/>
</dbReference>
<evidence type="ECO:0000256" key="3">
    <source>
        <dbReference type="ARBA" id="ARBA00022917"/>
    </source>
</evidence>
<dbReference type="InterPro" id="IPR023194">
    <property type="entry name" value="eIF3-like_dom_sf"/>
</dbReference>
<keyword evidence="1 4" id="KW-0963">Cytoplasm</keyword>
<sequence>MAFCCIFSKLGIRKKPEHSLTLKGNANTSSNTQNDDIAVPVIPAKKQWDDEDVDEDDIKEDWDASSESESEPEIKAPVVKAPKMTLTEKIALRNEEEERRKQAALEKIAKIPEHETEEEKFERRQREKNAIIESDIANAADLFSGVKVADGVVVAASKLETMKPKTKDQFNEFTTELVTLIQKHEKQGLYASFLEGLFRELSQGVRDTDVRKFSSSLTTLANEKQKAAKEALKTKKKGSSKPSLSATKVASTIDTLDYSNDYNDDFDDFINIYHEDNQTDITGPTQDTARTGKWDTERQREPGLVADSDNSDTHSFSSRDNAQIRPASVALKRHYDTLQYSRGVKLCTKRGLMTQSNQQGPILRYSEDEDSGSPQNYNIRVGRAIRTLREELPQFFDHGLCTTSIYASNVRLIEASHTNVSLQGRTIYFLLAGAVRWSFKMWFRDIEFEIQSIRVNGRGGPGSGGTREFGGMGSGDDGVDSASTFSKTSHSTITTMPWSDSNSTTQRSMQESTEHWKLNRLGDDSTRKGAILDLKCIDKLDGTLESNGFDKVNRGENNHGNQESLPPTTVTVRWTLKGTTRPSVVLTSSGPTPPPPSTFSGVFVYQFNDRGLIDEHRIENIMPSPSPEAIERAFALWGWLLGRTRPAAAATSSEGIDTRKRLGLGCVSK</sequence>
<feature type="compositionally biased region" description="Polar residues" evidence="5">
    <location>
        <begin position="279"/>
        <end position="289"/>
    </location>
</feature>
<dbReference type="AlphaFoldDB" id="A0A9P6PSS8"/>
<dbReference type="OrthoDB" id="1099063at2759"/>
<dbReference type="GO" id="GO:0003743">
    <property type="term" value="F:translation initiation factor activity"/>
    <property type="evidence" value="ECO:0007669"/>
    <property type="project" value="UniProtKB-UniRule"/>
</dbReference>
<dbReference type="PANTHER" id="PTHR21681">
    <property type="entry name" value="EUKARYOTIC TRANSLATION INITIATION FACTOR 3 SUBUNIT J"/>
    <property type="match status" value="1"/>
</dbReference>
<keyword evidence="3 4" id="KW-0648">Protein biosynthesis</keyword>
<evidence type="ECO:0000313" key="6">
    <source>
        <dbReference type="EMBL" id="KAG0253301.1"/>
    </source>
</evidence>
<dbReference type="GO" id="GO:0001732">
    <property type="term" value="P:formation of cytoplasmic translation initiation complex"/>
    <property type="evidence" value="ECO:0007669"/>
    <property type="project" value="UniProtKB-UniRule"/>
</dbReference>
<dbReference type="GO" id="GO:0016282">
    <property type="term" value="C:eukaryotic 43S preinitiation complex"/>
    <property type="evidence" value="ECO:0007669"/>
    <property type="project" value="UniProtKB-UniRule"/>
</dbReference>
<dbReference type="InterPro" id="IPR018790">
    <property type="entry name" value="DUF2358"/>
</dbReference>
<comment type="subcellular location">
    <subcellularLocation>
        <location evidence="4">Cytoplasm</location>
    </subcellularLocation>
</comment>
<dbReference type="PANTHER" id="PTHR21681:SF0">
    <property type="entry name" value="EUKARYOTIC TRANSLATION INITIATION FACTOR 3 SUBUNIT J"/>
    <property type="match status" value="1"/>
</dbReference>
<dbReference type="HAMAP" id="MF_03009">
    <property type="entry name" value="eIF3j"/>
    <property type="match status" value="1"/>
</dbReference>
<evidence type="ECO:0000256" key="4">
    <source>
        <dbReference type="HAMAP-Rule" id="MF_03009"/>
    </source>
</evidence>
<keyword evidence="7" id="KW-1185">Reference proteome</keyword>
<name>A0A9P6PSS8_9FUNG</name>
<proteinExistence type="inferred from homology"/>
<dbReference type="Proteomes" id="UP000726737">
    <property type="component" value="Unassembled WGS sequence"/>
</dbReference>
<comment type="caution">
    <text evidence="6">The sequence shown here is derived from an EMBL/GenBank/DDBJ whole genome shotgun (WGS) entry which is preliminary data.</text>
</comment>
<accession>A0A9P6PSS8</accession>
<dbReference type="GO" id="GO:0005852">
    <property type="term" value="C:eukaryotic translation initiation factor 3 complex"/>
    <property type="evidence" value="ECO:0007669"/>
    <property type="project" value="UniProtKB-UniRule"/>
</dbReference>
<evidence type="ECO:0000256" key="5">
    <source>
        <dbReference type="SAM" id="MobiDB-lite"/>
    </source>
</evidence>
<evidence type="ECO:0000313" key="7">
    <source>
        <dbReference type="Proteomes" id="UP000726737"/>
    </source>
</evidence>
<dbReference type="Gene3D" id="1.10.246.60">
    <property type="entry name" value="Eukaryotic translation initiation factor 3 like domains"/>
    <property type="match status" value="1"/>
</dbReference>
<feature type="compositionally biased region" description="Basic and acidic residues" evidence="5">
    <location>
        <begin position="290"/>
        <end position="301"/>
    </location>
</feature>
<comment type="subunit">
    <text evidence="4">Component of the eukaryotic translation initiation factor 3 (eIF-3) complex.</text>
</comment>
<dbReference type="InterPro" id="IPR013906">
    <property type="entry name" value="eIF3j"/>
</dbReference>
<dbReference type="Pfam" id="PF10184">
    <property type="entry name" value="DUF2358"/>
    <property type="match status" value="1"/>
</dbReference>
<protein>
    <recommendedName>
        <fullName evidence="4">Eukaryotic translation initiation factor 3 subunit J</fullName>
        <shortName evidence="4">eIF3j</shortName>
    </recommendedName>
    <alternativeName>
        <fullName evidence="4">Eukaryotic translation initiation factor 3 30 kDa subunit homolog</fullName>
        <shortName evidence="4">eIF-3 30 kDa subunit homolog</shortName>
    </alternativeName>
</protein>
<feature type="compositionally biased region" description="Polar residues" evidence="5">
    <location>
        <begin position="23"/>
        <end position="35"/>
    </location>
</feature>
<organism evidence="6 7">
    <name type="scientific">Mortierella polycephala</name>
    <dbReference type="NCBI Taxonomy" id="41804"/>
    <lineage>
        <taxon>Eukaryota</taxon>
        <taxon>Fungi</taxon>
        <taxon>Fungi incertae sedis</taxon>
        <taxon>Mucoromycota</taxon>
        <taxon>Mortierellomycotina</taxon>
        <taxon>Mortierellomycetes</taxon>
        <taxon>Mortierellales</taxon>
        <taxon>Mortierellaceae</taxon>
        <taxon>Mortierella</taxon>
    </lineage>
</organism>
<dbReference type="GO" id="GO:0033290">
    <property type="term" value="C:eukaryotic 48S preinitiation complex"/>
    <property type="evidence" value="ECO:0007669"/>
    <property type="project" value="UniProtKB-UniRule"/>
</dbReference>
<reference evidence="6" key="1">
    <citation type="journal article" date="2020" name="Fungal Divers.">
        <title>Resolving the Mortierellaceae phylogeny through synthesis of multi-gene phylogenetics and phylogenomics.</title>
        <authorList>
            <person name="Vandepol N."/>
            <person name="Liber J."/>
            <person name="Desiro A."/>
            <person name="Na H."/>
            <person name="Kennedy M."/>
            <person name="Barry K."/>
            <person name="Grigoriev I.V."/>
            <person name="Miller A.N."/>
            <person name="O'Donnell K."/>
            <person name="Stajich J.E."/>
            <person name="Bonito G."/>
        </authorList>
    </citation>
    <scope>NUCLEOTIDE SEQUENCE</scope>
    <source>
        <strain evidence="6">KOD948</strain>
    </source>
</reference>
<dbReference type="Pfam" id="PF08597">
    <property type="entry name" value="eIF3_subunit"/>
    <property type="match status" value="1"/>
</dbReference>
<feature type="region of interest" description="Disordered" evidence="5">
    <location>
        <begin position="278"/>
        <end position="321"/>
    </location>
</feature>
<evidence type="ECO:0000256" key="2">
    <source>
        <dbReference type="ARBA" id="ARBA00022540"/>
    </source>
</evidence>